<dbReference type="GO" id="GO:0004222">
    <property type="term" value="F:metalloendopeptidase activity"/>
    <property type="evidence" value="ECO:0007669"/>
    <property type="project" value="UniProtKB-UniRule"/>
</dbReference>
<evidence type="ECO:0000259" key="17">
    <source>
        <dbReference type="Pfam" id="PF16491"/>
    </source>
</evidence>
<evidence type="ECO:0000256" key="13">
    <source>
        <dbReference type="PIRSR" id="PIRSR627057-2"/>
    </source>
</evidence>
<evidence type="ECO:0000256" key="3">
    <source>
        <dbReference type="ARBA" id="ARBA00022692"/>
    </source>
</evidence>
<organism evidence="18 19">
    <name type="scientific">Dermatophagoides pteronyssinus</name>
    <name type="common">European house dust mite</name>
    <dbReference type="NCBI Taxonomy" id="6956"/>
    <lineage>
        <taxon>Eukaryota</taxon>
        <taxon>Metazoa</taxon>
        <taxon>Ecdysozoa</taxon>
        <taxon>Arthropoda</taxon>
        <taxon>Chelicerata</taxon>
        <taxon>Arachnida</taxon>
        <taxon>Acari</taxon>
        <taxon>Acariformes</taxon>
        <taxon>Sarcoptiformes</taxon>
        <taxon>Astigmata</taxon>
        <taxon>Psoroptidia</taxon>
        <taxon>Analgoidea</taxon>
        <taxon>Pyroglyphidae</taxon>
        <taxon>Dermatophagoidinae</taxon>
        <taxon>Dermatophagoides</taxon>
    </lineage>
</organism>
<evidence type="ECO:0000256" key="5">
    <source>
        <dbReference type="ARBA" id="ARBA00022801"/>
    </source>
</evidence>
<protein>
    <recommendedName>
        <fullName evidence="14">CAAX prenyl protease</fullName>
        <ecNumber evidence="14">3.4.24.84</ecNumber>
    </recommendedName>
</protein>
<feature type="active site" evidence="12">
    <location>
        <position position="337"/>
    </location>
</feature>
<feature type="transmembrane region" description="Helical" evidence="14">
    <location>
        <begin position="168"/>
        <end position="188"/>
    </location>
</feature>
<accession>A0A6P6YE15</accession>
<evidence type="ECO:0000256" key="9">
    <source>
        <dbReference type="ARBA" id="ARBA00023049"/>
    </source>
</evidence>
<evidence type="ECO:0000256" key="8">
    <source>
        <dbReference type="ARBA" id="ARBA00022989"/>
    </source>
</evidence>
<dbReference type="Pfam" id="PF16491">
    <property type="entry name" value="Peptidase_M48_N"/>
    <property type="match status" value="1"/>
</dbReference>
<feature type="transmembrane region" description="Helical" evidence="14">
    <location>
        <begin position="387"/>
        <end position="405"/>
    </location>
</feature>
<name>A0A6P6YE15_DERPT</name>
<comment type="subcellular location">
    <subcellularLocation>
        <location evidence="1 14">Endoplasmic reticulum membrane</location>
        <topology evidence="1 14">Multi-pass membrane protein</topology>
    </subcellularLocation>
</comment>
<evidence type="ECO:0000259" key="16">
    <source>
        <dbReference type="Pfam" id="PF01435"/>
    </source>
</evidence>
<dbReference type="InterPro" id="IPR001915">
    <property type="entry name" value="Peptidase_M48"/>
</dbReference>
<evidence type="ECO:0000256" key="2">
    <source>
        <dbReference type="ARBA" id="ARBA00022670"/>
    </source>
</evidence>
<dbReference type="Proteomes" id="UP000515146">
    <property type="component" value="Unplaced"/>
</dbReference>
<comment type="catalytic activity">
    <reaction evidence="11 14">
        <text>Hydrolyzes the peptide bond -P2-(S-farnesyl or geranylgeranyl)C-P1'-P2'-P3'-COOH where P1' and P2' are amino acids with aliphatic side chains and P3' is any C-terminal residue.</text>
        <dbReference type="EC" id="3.4.24.84"/>
    </reaction>
</comment>
<dbReference type="FunCoup" id="A0A6P6YE15">
    <property type="interactions" value="1684"/>
</dbReference>
<dbReference type="CDD" id="cd07343">
    <property type="entry name" value="M48A_Zmpste24p_like"/>
    <property type="match status" value="1"/>
</dbReference>
<dbReference type="GeneID" id="113797364"/>
<keyword evidence="9 14" id="KW-0482">Metalloprotease</keyword>
<evidence type="ECO:0000256" key="6">
    <source>
        <dbReference type="ARBA" id="ARBA00022824"/>
    </source>
</evidence>
<feature type="binding site" evidence="13">
    <location>
        <position position="336"/>
    </location>
    <ligand>
        <name>Zn(2+)</name>
        <dbReference type="ChEBI" id="CHEBI:29105"/>
        <note>catalytic</note>
    </ligand>
</feature>
<feature type="transmembrane region" description="Helical" evidence="14">
    <location>
        <begin position="18"/>
        <end position="36"/>
    </location>
</feature>
<evidence type="ECO:0000313" key="18">
    <source>
        <dbReference type="Proteomes" id="UP000515146"/>
    </source>
</evidence>
<feature type="transmembrane region" description="Helical" evidence="14">
    <location>
        <begin position="82"/>
        <end position="103"/>
    </location>
</feature>
<keyword evidence="5 14" id="KW-0378">Hydrolase</keyword>
<feature type="transmembrane region" description="Helical" evidence="14">
    <location>
        <begin position="194"/>
        <end position="213"/>
    </location>
</feature>
<evidence type="ECO:0000256" key="15">
    <source>
        <dbReference type="SAM" id="MobiDB-lite"/>
    </source>
</evidence>
<dbReference type="InParanoid" id="A0A6P6YE15"/>
<comment type="similarity">
    <text evidence="14">Belongs to the peptidase M48A family.</text>
</comment>
<dbReference type="Gene3D" id="3.30.2010.10">
    <property type="entry name" value="Metalloproteases ('zincins'), catalytic domain"/>
    <property type="match status" value="1"/>
</dbReference>
<gene>
    <name evidence="19" type="primary">LOC113797364</name>
</gene>
<dbReference type="GO" id="GO:0005789">
    <property type="term" value="C:endoplasmic reticulum membrane"/>
    <property type="evidence" value="ECO:0007669"/>
    <property type="project" value="UniProtKB-SubCell"/>
</dbReference>
<evidence type="ECO:0000256" key="11">
    <source>
        <dbReference type="ARBA" id="ARBA00044456"/>
    </source>
</evidence>
<evidence type="ECO:0000256" key="1">
    <source>
        <dbReference type="ARBA" id="ARBA00004477"/>
    </source>
</evidence>
<comment type="function">
    <text evidence="14">Proteolytically removes the C-terminal three residues of farnesylated proteins.</text>
</comment>
<feature type="binding site" evidence="13">
    <location>
        <position position="340"/>
    </location>
    <ligand>
        <name>Zn(2+)</name>
        <dbReference type="ChEBI" id="CHEBI:29105"/>
        <note>catalytic</note>
    </ligand>
</feature>
<keyword evidence="3 14" id="KW-0812">Transmembrane</keyword>
<dbReference type="FunFam" id="3.30.2010.10:FF:000002">
    <property type="entry name" value="CAAX prenyl protease"/>
    <property type="match status" value="1"/>
</dbReference>
<evidence type="ECO:0000256" key="7">
    <source>
        <dbReference type="ARBA" id="ARBA00022833"/>
    </source>
</evidence>
<dbReference type="KEGG" id="dpte:113797364"/>
<comment type="cofactor">
    <cofactor evidence="13 14">
        <name>Zn(2+)</name>
        <dbReference type="ChEBI" id="CHEBI:29105"/>
    </cofactor>
    <text evidence="13 14">Binds 1 zinc ion per subunit.</text>
</comment>
<dbReference type="RefSeq" id="XP_027203527.1">
    <property type="nucleotide sequence ID" value="XM_027347726.1"/>
</dbReference>
<evidence type="ECO:0000256" key="14">
    <source>
        <dbReference type="RuleBase" id="RU366005"/>
    </source>
</evidence>
<keyword evidence="6 14" id="KW-0256">Endoplasmic reticulum</keyword>
<evidence type="ECO:0000313" key="19">
    <source>
        <dbReference type="RefSeq" id="XP_027203527.1"/>
    </source>
</evidence>
<dbReference type="PANTHER" id="PTHR10120">
    <property type="entry name" value="CAAX PRENYL PROTEASE 1"/>
    <property type="match status" value="1"/>
</dbReference>
<dbReference type="InterPro" id="IPR027057">
    <property type="entry name" value="CAXX_Prtase_1"/>
</dbReference>
<dbReference type="InterPro" id="IPR032456">
    <property type="entry name" value="Peptidase_M48_N"/>
</dbReference>
<keyword evidence="18" id="KW-1185">Reference proteome</keyword>
<dbReference type="GO" id="GO:0071586">
    <property type="term" value="P:CAAX-box protein processing"/>
    <property type="evidence" value="ECO:0007669"/>
    <property type="project" value="UniProtKB-UniRule"/>
</dbReference>
<proteinExistence type="inferred from homology"/>
<sequence length="479" mass="57105">MLDELLDWFRPYWTPINFFYYALISNVLISLWDLYLHYRQHRIYKSQQKLPIDLAPYMDEESFNKARLYNLDKSYFGFFREVFSIFQKVLILWILLASILWNWSTQITDKYLGYQNEVVSTIVFFLLQTAISAVIDFPFSLYSNFVIEERHGFNKYTIKFFLWDTLKKFLVFQPIISLLVGGATYIIIRYEDQFFFYLWLFSSGTAIIFMIIYPSLIAPLFDKYTPLKEGSLRSEIERLANQIKFPLKNIFVVDGSKRSSHSNAYFYGFFKSKQIVLYDTLFDKDSPYFKKDQQEEKTETTEESEKEKSTTTETKKTNEKKASGCTEKEIVAIICHELGHWNHNHLFKNLVISLFNLFFIFKIASLFYNDTVIYHAFGFYGENRPRFIGLTIIIETIFLLYFEIYNFSMSIICRKFEFQADNFAKKLNFRTELINALIKLNKDNLSFPVYDWLYSLLLHSHPPILDRINALRKIDDKID</sequence>
<dbReference type="OrthoDB" id="360839at2759"/>
<evidence type="ECO:0000256" key="12">
    <source>
        <dbReference type="PIRSR" id="PIRSR627057-1"/>
    </source>
</evidence>
<keyword evidence="10 14" id="KW-0472">Membrane</keyword>
<keyword evidence="4 13" id="KW-0479">Metal-binding</keyword>
<reference evidence="19" key="1">
    <citation type="submission" date="2025-08" db="UniProtKB">
        <authorList>
            <consortium name="RefSeq"/>
        </authorList>
    </citation>
    <scope>IDENTIFICATION</scope>
    <source>
        <strain evidence="19">Airmid</strain>
    </source>
</reference>
<evidence type="ECO:0000256" key="4">
    <source>
        <dbReference type="ARBA" id="ARBA00022723"/>
    </source>
</evidence>
<dbReference type="GO" id="GO:0046872">
    <property type="term" value="F:metal ion binding"/>
    <property type="evidence" value="ECO:0007669"/>
    <property type="project" value="UniProtKB-UniRule"/>
</dbReference>
<dbReference type="AlphaFoldDB" id="A0A6P6YE15"/>
<keyword evidence="7 13" id="KW-0862">Zinc</keyword>
<feature type="domain" description="CAAX prenyl protease 1 N-terminal" evidence="17">
    <location>
        <begin position="40"/>
        <end position="223"/>
    </location>
</feature>
<feature type="binding site" evidence="13">
    <location>
        <position position="417"/>
    </location>
    <ligand>
        <name>Zn(2+)</name>
        <dbReference type="ChEBI" id="CHEBI:29105"/>
        <note>catalytic</note>
    </ligand>
</feature>
<dbReference type="Pfam" id="PF01435">
    <property type="entry name" value="Peptidase_M48"/>
    <property type="match status" value="1"/>
</dbReference>
<keyword evidence="8 14" id="KW-1133">Transmembrane helix</keyword>
<feature type="active site" description="Proton donor" evidence="12">
    <location>
        <position position="421"/>
    </location>
</feature>
<feature type="transmembrane region" description="Helical" evidence="14">
    <location>
        <begin position="346"/>
        <end position="367"/>
    </location>
</feature>
<dbReference type="OMA" id="FVIEEKF"/>
<dbReference type="EC" id="3.4.24.84" evidence="14"/>
<feature type="transmembrane region" description="Helical" evidence="14">
    <location>
        <begin position="123"/>
        <end position="147"/>
    </location>
</feature>
<feature type="domain" description="Peptidase M48" evidence="16">
    <location>
        <begin position="226"/>
        <end position="474"/>
    </location>
</feature>
<feature type="region of interest" description="Disordered" evidence="15">
    <location>
        <begin position="292"/>
        <end position="320"/>
    </location>
</feature>
<keyword evidence="2 14" id="KW-0645">Protease</keyword>
<evidence type="ECO:0000256" key="10">
    <source>
        <dbReference type="ARBA" id="ARBA00023136"/>
    </source>
</evidence>